<dbReference type="EMBL" id="JPOS01000039">
    <property type="protein sequence ID" value="KGE86835.1"/>
    <property type="molecule type" value="Genomic_DNA"/>
</dbReference>
<dbReference type="OrthoDB" id="596635at2"/>
<feature type="domain" description="Glycosyl transferase family 1" evidence="1">
    <location>
        <begin position="189"/>
        <end position="313"/>
    </location>
</feature>
<dbReference type="RefSeq" id="WP_044223310.1">
    <property type="nucleotide sequence ID" value="NZ_JBKAGJ010000009.1"/>
</dbReference>
<dbReference type="PANTHER" id="PTHR45947:SF3">
    <property type="entry name" value="SULFOQUINOVOSYL TRANSFERASE SQD2"/>
    <property type="match status" value="1"/>
</dbReference>
<protein>
    <recommendedName>
        <fullName evidence="5">Glycosyltransferase subfamily 4-like N-terminal domain-containing protein</fullName>
    </recommendedName>
</protein>
<organism evidence="3 4">
    <name type="scientific">Phaeodactylibacter xiamenensis</name>
    <dbReference type="NCBI Taxonomy" id="1524460"/>
    <lineage>
        <taxon>Bacteria</taxon>
        <taxon>Pseudomonadati</taxon>
        <taxon>Bacteroidota</taxon>
        <taxon>Saprospiria</taxon>
        <taxon>Saprospirales</taxon>
        <taxon>Haliscomenobacteraceae</taxon>
        <taxon>Phaeodactylibacter</taxon>
    </lineage>
</organism>
<gene>
    <name evidence="3" type="ORF">IX84_17315</name>
</gene>
<dbReference type="Pfam" id="PF00534">
    <property type="entry name" value="Glycos_transf_1"/>
    <property type="match status" value="1"/>
</dbReference>
<proteinExistence type="predicted"/>
<evidence type="ECO:0000313" key="4">
    <source>
        <dbReference type="Proteomes" id="UP000029736"/>
    </source>
</evidence>
<dbReference type="Gene3D" id="3.40.50.2000">
    <property type="entry name" value="Glycogen Phosphorylase B"/>
    <property type="match status" value="2"/>
</dbReference>
<name>A0A098S416_9BACT</name>
<dbReference type="Proteomes" id="UP000029736">
    <property type="component" value="Unassembled WGS sequence"/>
</dbReference>
<sequence length="363" mass="41561">MKILFVLEHFHPYIGGAEKLFYELTTALVKAGHKVAVVTTRFRPDLPGQEDIQGVSVVRVNCRNRYWFSVASLPVIRRMAKKYDVVHTTSYNAALPAWIGAALSKKPVLITFHEVWGKLWWQLPFANVLQRTLFYSWEQLLLKLPFRRFIGVSDYTRQALRASGIADEKALRIYNGLDYTAFEAYPHQPPKEFTFTYFGRLGMSKGLELLLPAAQTLLRQYPEARFKLIIPTYPQPMYNWVQAQLDQLGIRQQTQLLHDLPRATLYREIAHSSCVVIPSYSEGFCFVAAEASAMGVPILSSGRGALREVVSGHWVPMQEMSTAALARALQRAYAGDWEKRPFRPFHLQDAVQSYINLYRDLKS</sequence>
<dbReference type="InterPro" id="IPR001296">
    <property type="entry name" value="Glyco_trans_1"/>
</dbReference>
<feature type="domain" description="Glycosyltransferase subfamily 4-like N-terminal" evidence="2">
    <location>
        <begin position="14"/>
        <end position="178"/>
    </location>
</feature>
<reference evidence="3 4" key="1">
    <citation type="journal article" date="2014" name="Int. J. Syst. Evol. Microbiol.">
        <title>Phaeodactylibacter xiamenensis gen. nov., sp. nov., a member of the family Saprospiraceae isolated from the marine alga Phaeodactylum tricornutum.</title>
        <authorList>
            <person name="Chen Z.Jr."/>
            <person name="Lei X."/>
            <person name="Lai Q."/>
            <person name="Li Y."/>
            <person name="Zhang B."/>
            <person name="Zhang J."/>
            <person name="Zhang H."/>
            <person name="Yang L."/>
            <person name="Zheng W."/>
            <person name="Tian Y."/>
            <person name="Yu Z."/>
            <person name="Xu H.Jr."/>
            <person name="Zheng T."/>
        </authorList>
    </citation>
    <scope>NUCLEOTIDE SEQUENCE [LARGE SCALE GENOMIC DNA]</scope>
    <source>
        <strain evidence="3 4">KD52</strain>
    </source>
</reference>
<dbReference type="AlphaFoldDB" id="A0A098S416"/>
<dbReference type="Pfam" id="PF13439">
    <property type="entry name" value="Glyco_transf_4"/>
    <property type="match status" value="1"/>
</dbReference>
<evidence type="ECO:0008006" key="5">
    <source>
        <dbReference type="Google" id="ProtNLM"/>
    </source>
</evidence>
<dbReference type="PANTHER" id="PTHR45947">
    <property type="entry name" value="SULFOQUINOVOSYL TRANSFERASE SQD2"/>
    <property type="match status" value="1"/>
</dbReference>
<accession>A0A098S416</accession>
<dbReference type="InterPro" id="IPR050194">
    <property type="entry name" value="Glycosyltransferase_grp1"/>
</dbReference>
<dbReference type="SUPFAM" id="SSF53756">
    <property type="entry name" value="UDP-Glycosyltransferase/glycogen phosphorylase"/>
    <property type="match status" value="1"/>
</dbReference>
<evidence type="ECO:0000313" key="3">
    <source>
        <dbReference type="EMBL" id="KGE86835.1"/>
    </source>
</evidence>
<evidence type="ECO:0000259" key="1">
    <source>
        <dbReference type="Pfam" id="PF00534"/>
    </source>
</evidence>
<dbReference type="CDD" id="cd03801">
    <property type="entry name" value="GT4_PimA-like"/>
    <property type="match status" value="1"/>
</dbReference>
<dbReference type="InterPro" id="IPR028098">
    <property type="entry name" value="Glyco_trans_4-like_N"/>
</dbReference>
<dbReference type="STRING" id="1524460.IX84_17315"/>
<comment type="caution">
    <text evidence="3">The sequence shown here is derived from an EMBL/GenBank/DDBJ whole genome shotgun (WGS) entry which is preliminary data.</text>
</comment>
<dbReference type="GO" id="GO:0016757">
    <property type="term" value="F:glycosyltransferase activity"/>
    <property type="evidence" value="ECO:0007669"/>
    <property type="project" value="InterPro"/>
</dbReference>
<keyword evidence="4" id="KW-1185">Reference proteome</keyword>
<evidence type="ECO:0000259" key="2">
    <source>
        <dbReference type="Pfam" id="PF13439"/>
    </source>
</evidence>